<name>A0AAT9V612_9CAUD</name>
<accession>A0AAT9V612</accession>
<sequence>MLITILSFIIGWPGLYSYPPSLVDFACCRSYYGWVNMSYLVISNCAGGFSRCQI</sequence>
<organism evidence="1">
    <name type="scientific">Klebsiella phage Kpn74</name>
    <dbReference type="NCBI Taxonomy" id="3044026"/>
    <lineage>
        <taxon>Viruses</taxon>
        <taxon>Duplodnaviria</taxon>
        <taxon>Heunggongvirae</taxon>
        <taxon>Uroviricota</taxon>
        <taxon>Caudoviricetes</taxon>
    </lineage>
</organism>
<reference evidence="1" key="1">
    <citation type="journal article" date="2024" name="Can. J. Microbiol.">
        <title>Biological and genomic characteristics of three novel bacteriophages and a phage-plasmid of Klebsiella pneumoniae.</title>
        <authorList>
            <person name="Uskudar-Guclu A."/>
            <person name="Unlu S."/>
            <person name="Salih-Dogan H."/>
            <person name="Yalcin S."/>
            <person name="Basustaoglu A."/>
        </authorList>
    </citation>
    <scope>NUCLEOTIDE SEQUENCE</scope>
</reference>
<proteinExistence type="predicted"/>
<evidence type="ECO:0000313" key="1">
    <source>
        <dbReference type="EMBL" id="WJE88263.1"/>
    </source>
</evidence>
<protein>
    <submittedName>
        <fullName evidence="1">Uncharacterized protein</fullName>
    </submittedName>
</protein>
<dbReference type="EMBL" id="OQ790078">
    <property type="protein sequence ID" value="WJE88263.1"/>
    <property type="molecule type" value="Genomic_DNA"/>
</dbReference>